<sequence length="75" mass="8408">MFSLTIEINHNQSQFVTSYILRSQIATTNNIFYIDGCLNQSQIATSSDLTSQIVTSSSRSQIVTLNELSLIHTLR</sequence>
<reference evidence="1 2" key="2">
    <citation type="submission" date="2018-05" db="EMBL/GenBank/DDBJ databases">
        <authorList>
            <person name="Lanie J.A."/>
            <person name="Ng W.-L."/>
            <person name="Kazmierczak K.M."/>
            <person name="Andrzejewski T.M."/>
            <person name="Davidsen T.M."/>
            <person name="Wayne K.J."/>
            <person name="Tettelin H."/>
            <person name="Glass J.I."/>
            <person name="Rusch D."/>
            <person name="Podicherti R."/>
            <person name="Tsui H.-C.T."/>
            <person name="Winkler M.E."/>
        </authorList>
    </citation>
    <scope>NUCLEOTIDE SEQUENCE [LARGE SCALE GENOMIC DNA]</scope>
    <source>
        <strain evidence="1 2">C305</strain>
    </source>
</reference>
<dbReference type="Proteomes" id="UP000245370">
    <property type="component" value="Unassembled WGS sequence"/>
</dbReference>
<keyword evidence="2" id="KW-1185">Reference proteome</keyword>
<evidence type="ECO:0000313" key="2">
    <source>
        <dbReference type="Proteomes" id="UP000245370"/>
    </source>
</evidence>
<proteinExistence type="predicted"/>
<comment type="caution">
    <text evidence="1">The sequence shown here is derived from an EMBL/GenBank/DDBJ whole genome shotgun (WGS) entry which is preliminary data.</text>
</comment>
<dbReference type="EMBL" id="QFRJ01000008">
    <property type="protein sequence ID" value="PWH85201.1"/>
    <property type="molecule type" value="Genomic_DNA"/>
</dbReference>
<evidence type="ECO:0000313" key="1">
    <source>
        <dbReference type="EMBL" id="PWH85201.1"/>
    </source>
</evidence>
<dbReference type="AlphaFoldDB" id="A0A2U2XBX0"/>
<name>A0A2U2XBX0_9FLAO</name>
<accession>A0A2U2XBX0</accession>
<gene>
    <name evidence="1" type="ORF">DIT68_11245</name>
</gene>
<organism evidence="1 2">
    <name type="scientific">Brumimicrobium oceani</name>
    <dbReference type="NCBI Taxonomy" id="2100725"/>
    <lineage>
        <taxon>Bacteria</taxon>
        <taxon>Pseudomonadati</taxon>
        <taxon>Bacteroidota</taxon>
        <taxon>Flavobacteriia</taxon>
        <taxon>Flavobacteriales</taxon>
        <taxon>Crocinitomicaceae</taxon>
        <taxon>Brumimicrobium</taxon>
    </lineage>
</organism>
<reference evidence="1 2" key="1">
    <citation type="submission" date="2018-05" db="EMBL/GenBank/DDBJ databases">
        <title>Brumimicrobium oceani sp. nov., isolated from coastal sediment.</title>
        <authorList>
            <person name="Kou Y."/>
        </authorList>
    </citation>
    <scope>NUCLEOTIDE SEQUENCE [LARGE SCALE GENOMIC DNA]</scope>
    <source>
        <strain evidence="1 2">C305</strain>
    </source>
</reference>
<protein>
    <submittedName>
        <fullName evidence="1">Uncharacterized protein</fullName>
    </submittedName>
</protein>